<evidence type="ECO:0000313" key="2">
    <source>
        <dbReference type="EMBL" id="RSL34797.1"/>
    </source>
</evidence>
<dbReference type="Proteomes" id="UP000275076">
    <property type="component" value="Unassembled WGS sequence"/>
</dbReference>
<protein>
    <submittedName>
        <fullName evidence="2">Uncharacterized protein</fullName>
    </submittedName>
</protein>
<proteinExistence type="predicted"/>
<organism evidence="2 3">
    <name type="scientific">Salibacterium salarium</name>
    <dbReference type="NCBI Taxonomy" id="284579"/>
    <lineage>
        <taxon>Bacteria</taxon>
        <taxon>Bacillati</taxon>
        <taxon>Bacillota</taxon>
        <taxon>Bacilli</taxon>
        <taxon>Bacillales</taxon>
        <taxon>Bacillaceae</taxon>
    </lineage>
</organism>
<sequence length="101" mass="11295">MFILIIIVGASWLGVASTEMAAEASASNLKNPLHKICLLKRGLFIVFSYAAISLGVVIFLLKFIHTYSGIPLQMYRVLEMIPISTPFEAQIFCNINRFFPI</sequence>
<dbReference type="EMBL" id="RBVX01000002">
    <property type="protein sequence ID" value="RSL34797.1"/>
    <property type="molecule type" value="Genomic_DNA"/>
</dbReference>
<reference evidence="2 3" key="1">
    <citation type="submission" date="2018-10" db="EMBL/GenBank/DDBJ databases">
        <title>Draft genome sequence of Bacillus salarius IM0101, isolated from a hypersaline soil in Inner Mongolia, China.</title>
        <authorList>
            <person name="Yamprayoonswat W."/>
            <person name="Boonvisut S."/>
            <person name="Jumpathong W."/>
            <person name="Sittihan S."/>
            <person name="Ruangsuj P."/>
            <person name="Wanthongcharoen S."/>
            <person name="Thongpramul N."/>
            <person name="Pimmason S."/>
            <person name="Yu B."/>
            <person name="Yasawong M."/>
        </authorList>
    </citation>
    <scope>NUCLEOTIDE SEQUENCE [LARGE SCALE GENOMIC DNA]</scope>
    <source>
        <strain evidence="2 3">IM0101</strain>
    </source>
</reference>
<evidence type="ECO:0000256" key="1">
    <source>
        <dbReference type="SAM" id="Phobius"/>
    </source>
</evidence>
<name>A0A3R9QWC3_9BACI</name>
<evidence type="ECO:0000313" key="3">
    <source>
        <dbReference type="Proteomes" id="UP000275076"/>
    </source>
</evidence>
<keyword evidence="1" id="KW-0812">Transmembrane</keyword>
<gene>
    <name evidence="2" type="ORF">D7Z54_02865</name>
</gene>
<dbReference type="AlphaFoldDB" id="A0A3R9QWC3"/>
<comment type="caution">
    <text evidence="2">The sequence shown here is derived from an EMBL/GenBank/DDBJ whole genome shotgun (WGS) entry which is preliminary data.</text>
</comment>
<feature type="transmembrane region" description="Helical" evidence="1">
    <location>
        <begin position="42"/>
        <end position="64"/>
    </location>
</feature>
<keyword evidence="3" id="KW-1185">Reference proteome</keyword>
<keyword evidence="1" id="KW-1133">Transmembrane helix</keyword>
<keyword evidence="1" id="KW-0472">Membrane</keyword>
<accession>A0A3R9QWC3</accession>